<dbReference type="Proteomes" id="UP000266673">
    <property type="component" value="Unassembled WGS sequence"/>
</dbReference>
<protein>
    <submittedName>
        <fullName evidence="2">Uncharacterized protein</fullName>
    </submittedName>
</protein>
<proteinExistence type="predicted"/>
<organism evidence="2 3">
    <name type="scientific">Gigaspora rosea</name>
    <dbReference type="NCBI Taxonomy" id="44941"/>
    <lineage>
        <taxon>Eukaryota</taxon>
        <taxon>Fungi</taxon>
        <taxon>Fungi incertae sedis</taxon>
        <taxon>Mucoromycota</taxon>
        <taxon>Glomeromycotina</taxon>
        <taxon>Glomeromycetes</taxon>
        <taxon>Diversisporales</taxon>
        <taxon>Gigasporaceae</taxon>
        <taxon>Gigaspora</taxon>
    </lineage>
</organism>
<gene>
    <name evidence="2" type="ORF">C2G38_2249831</name>
</gene>
<sequence>MDMDMDMDKNLKREDIKVKSPSGTARKNVFRGIDTVTDREERSTIKNSGTCWMRKINSNPDEKI</sequence>
<name>A0A397UT57_9GLOM</name>
<reference evidence="2 3" key="1">
    <citation type="submission" date="2018-06" db="EMBL/GenBank/DDBJ databases">
        <title>Comparative genomics reveals the genomic features of Rhizophagus irregularis, R. cerebriforme, R. diaphanum and Gigaspora rosea, and their symbiotic lifestyle signature.</title>
        <authorList>
            <person name="Morin E."/>
            <person name="San Clemente H."/>
            <person name="Chen E.C.H."/>
            <person name="De La Providencia I."/>
            <person name="Hainaut M."/>
            <person name="Kuo A."/>
            <person name="Kohler A."/>
            <person name="Murat C."/>
            <person name="Tang N."/>
            <person name="Roy S."/>
            <person name="Loubradou J."/>
            <person name="Henrissat B."/>
            <person name="Grigoriev I.V."/>
            <person name="Corradi N."/>
            <person name="Roux C."/>
            <person name="Martin F.M."/>
        </authorList>
    </citation>
    <scope>NUCLEOTIDE SEQUENCE [LARGE SCALE GENOMIC DNA]</scope>
    <source>
        <strain evidence="2 3">DAOM 194757</strain>
    </source>
</reference>
<evidence type="ECO:0000256" key="1">
    <source>
        <dbReference type="SAM" id="MobiDB-lite"/>
    </source>
</evidence>
<dbReference type="EMBL" id="QKWP01001083">
    <property type="protein sequence ID" value="RIB11909.1"/>
    <property type="molecule type" value="Genomic_DNA"/>
</dbReference>
<evidence type="ECO:0000313" key="3">
    <source>
        <dbReference type="Proteomes" id="UP000266673"/>
    </source>
</evidence>
<evidence type="ECO:0000313" key="2">
    <source>
        <dbReference type="EMBL" id="RIB11909.1"/>
    </source>
</evidence>
<dbReference type="AlphaFoldDB" id="A0A397UT57"/>
<feature type="compositionally biased region" description="Basic and acidic residues" evidence="1">
    <location>
        <begin position="1"/>
        <end position="18"/>
    </location>
</feature>
<feature type="region of interest" description="Disordered" evidence="1">
    <location>
        <begin position="1"/>
        <end position="23"/>
    </location>
</feature>
<keyword evidence="3" id="KW-1185">Reference proteome</keyword>
<accession>A0A397UT57</accession>
<comment type="caution">
    <text evidence="2">The sequence shown here is derived from an EMBL/GenBank/DDBJ whole genome shotgun (WGS) entry which is preliminary data.</text>
</comment>